<dbReference type="AlphaFoldDB" id="A0AAD7ZKP7"/>
<dbReference type="Gene3D" id="3.40.50.970">
    <property type="match status" value="1"/>
</dbReference>
<gene>
    <name evidence="1" type="ORF">L9F63_003163</name>
</gene>
<name>A0AAD7ZKP7_DIPPU</name>
<proteinExistence type="predicted"/>
<comment type="caution">
    <text evidence="1">The sequence shown here is derived from an EMBL/GenBank/DDBJ whole genome shotgun (WGS) entry which is preliminary data.</text>
</comment>
<dbReference type="Proteomes" id="UP001233999">
    <property type="component" value="Unassembled WGS sequence"/>
</dbReference>
<evidence type="ECO:0000313" key="1">
    <source>
        <dbReference type="EMBL" id="KAJ9582470.1"/>
    </source>
</evidence>
<sequence>MSTVNAEVSDDRPTYPGAQAQWTEKLQLIHPHLYVKIPIYRVLDKQGRIINSSEEPEIN</sequence>
<evidence type="ECO:0000313" key="2">
    <source>
        <dbReference type="Proteomes" id="UP001233999"/>
    </source>
</evidence>
<protein>
    <submittedName>
        <fullName evidence="1">Uncharacterized protein</fullName>
    </submittedName>
</protein>
<accession>A0AAD7ZKP7</accession>
<reference evidence="1" key="1">
    <citation type="journal article" date="2023" name="IScience">
        <title>Live-bearing cockroach genome reveals convergent evolutionary mechanisms linked to viviparity in insects and beyond.</title>
        <authorList>
            <person name="Fouks B."/>
            <person name="Harrison M.C."/>
            <person name="Mikhailova A.A."/>
            <person name="Marchal E."/>
            <person name="English S."/>
            <person name="Carruthers M."/>
            <person name="Jennings E.C."/>
            <person name="Chiamaka E.L."/>
            <person name="Frigard R.A."/>
            <person name="Pippel M."/>
            <person name="Attardo G.M."/>
            <person name="Benoit J.B."/>
            <person name="Bornberg-Bauer E."/>
            <person name="Tobe S.S."/>
        </authorList>
    </citation>
    <scope>NUCLEOTIDE SEQUENCE</scope>
    <source>
        <strain evidence="1">Stay&amp;Tobe</strain>
    </source>
</reference>
<dbReference type="EMBL" id="JASPKZ010007797">
    <property type="protein sequence ID" value="KAJ9582470.1"/>
    <property type="molecule type" value="Genomic_DNA"/>
</dbReference>
<organism evidence="1 2">
    <name type="scientific">Diploptera punctata</name>
    <name type="common">Pacific beetle cockroach</name>
    <dbReference type="NCBI Taxonomy" id="6984"/>
    <lineage>
        <taxon>Eukaryota</taxon>
        <taxon>Metazoa</taxon>
        <taxon>Ecdysozoa</taxon>
        <taxon>Arthropoda</taxon>
        <taxon>Hexapoda</taxon>
        <taxon>Insecta</taxon>
        <taxon>Pterygota</taxon>
        <taxon>Neoptera</taxon>
        <taxon>Polyneoptera</taxon>
        <taxon>Dictyoptera</taxon>
        <taxon>Blattodea</taxon>
        <taxon>Blaberoidea</taxon>
        <taxon>Blaberidae</taxon>
        <taxon>Diplopterinae</taxon>
        <taxon>Diploptera</taxon>
    </lineage>
</organism>
<reference evidence="1" key="2">
    <citation type="submission" date="2023-05" db="EMBL/GenBank/DDBJ databases">
        <authorList>
            <person name="Fouks B."/>
        </authorList>
    </citation>
    <scope>NUCLEOTIDE SEQUENCE</scope>
    <source>
        <strain evidence="1">Stay&amp;Tobe</strain>
        <tissue evidence="1">Testes</tissue>
    </source>
</reference>
<keyword evidence="2" id="KW-1185">Reference proteome</keyword>
<feature type="non-terminal residue" evidence="1">
    <location>
        <position position="59"/>
    </location>
</feature>